<dbReference type="Proteomes" id="UP001589818">
    <property type="component" value="Unassembled WGS sequence"/>
</dbReference>
<protein>
    <submittedName>
        <fullName evidence="2">Uncharacterized protein</fullName>
    </submittedName>
</protein>
<sequence length="384" mass="42995">MRKYMFTLLLCTLLAGCASVDPADQLYQDSMQKGMEALSNQHYEMAVQYFGEAKKAKPTAEADDYLNKAIKQYEDVGDIKSNLDNARMAMDQQDYGTAVNLLRTNSDKKNRVGQAAEWVEQSASILADAEVLWRDSLIGEWGQVPTSYEAYHYVKIQDLSANRMRVELISTQSPPASRYASIAVEAEYSSGMISFVYDDDGWGNKGSGTIRMIKKDELEVSIGESYSNPEANWSLKSSASWPRITDEMKQLAASKDAEKEQEIAREQKRIADAKRTITRDSLTFQITDILYSKPLNSSQIYYTVTNDPNVDYMAYAAWAIYFMDQNGDPMTRSVGGGGTNALMPGEKSKGNFFVEGDVRKYSSITIAPVSEGTYPIVDPLQFER</sequence>
<evidence type="ECO:0000313" key="3">
    <source>
        <dbReference type="Proteomes" id="UP001589818"/>
    </source>
</evidence>
<reference evidence="2 3" key="1">
    <citation type="submission" date="2024-09" db="EMBL/GenBank/DDBJ databases">
        <authorList>
            <person name="Sun Q."/>
            <person name="Mori K."/>
        </authorList>
    </citation>
    <scope>NUCLEOTIDE SEQUENCE [LARGE SCALE GENOMIC DNA]</scope>
    <source>
        <strain evidence="2 3">CCM 4839</strain>
    </source>
</reference>
<feature type="signal peptide" evidence="1">
    <location>
        <begin position="1"/>
        <end position="23"/>
    </location>
</feature>
<keyword evidence="3" id="KW-1185">Reference proteome</keyword>
<gene>
    <name evidence="2" type="ORF">ACFFJ8_06535</name>
</gene>
<proteinExistence type="predicted"/>
<accession>A0ABV6J578</accession>
<evidence type="ECO:0000256" key="1">
    <source>
        <dbReference type="SAM" id="SignalP"/>
    </source>
</evidence>
<dbReference type="RefSeq" id="WP_204818301.1">
    <property type="nucleotide sequence ID" value="NZ_JANHOF010000004.1"/>
</dbReference>
<dbReference type="EMBL" id="JBHLVF010000010">
    <property type="protein sequence ID" value="MFC0391029.1"/>
    <property type="molecule type" value="Genomic_DNA"/>
</dbReference>
<name>A0ABV6J578_9BACL</name>
<keyword evidence="1" id="KW-0732">Signal</keyword>
<feature type="chain" id="PRO_5045769422" evidence="1">
    <location>
        <begin position="24"/>
        <end position="384"/>
    </location>
</feature>
<organism evidence="2 3">
    <name type="scientific">Paenibacillus mendelii</name>
    <dbReference type="NCBI Taxonomy" id="206163"/>
    <lineage>
        <taxon>Bacteria</taxon>
        <taxon>Bacillati</taxon>
        <taxon>Bacillota</taxon>
        <taxon>Bacilli</taxon>
        <taxon>Bacillales</taxon>
        <taxon>Paenibacillaceae</taxon>
        <taxon>Paenibacillus</taxon>
    </lineage>
</organism>
<comment type="caution">
    <text evidence="2">The sequence shown here is derived from an EMBL/GenBank/DDBJ whole genome shotgun (WGS) entry which is preliminary data.</text>
</comment>
<evidence type="ECO:0000313" key="2">
    <source>
        <dbReference type="EMBL" id="MFC0391029.1"/>
    </source>
</evidence>
<dbReference type="PROSITE" id="PS51257">
    <property type="entry name" value="PROKAR_LIPOPROTEIN"/>
    <property type="match status" value="1"/>
</dbReference>